<name>A0A9P8QJB6_9HYPO</name>
<sequence>MIHGRWTSEPLLCGALPLTFTPRNRDTPGREMSETSRVLSEFVFEETRARRQPICVSTLHMGAIDLTGAAN</sequence>
<dbReference type="EMBL" id="JAIWOZ010000004">
    <property type="protein sequence ID" value="KAH6606460.1"/>
    <property type="molecule type" value="Genomic_DNA"/>
</dbReference>
<gene>
    <name evidence="1" type="ORF">Trco_005613</name>
</gene>
<dbReference type="Proteomes" id="UP000827724">
    <property type="component" value="Unassembled WGS sequence"/>
</dbReference>
<dbReference type="AlphaFoldDB" id="A0A9P8QJB6"/>
<reference evidence="1" key="1">
    <citation type="submission" date="2021-08" db="EMBL/GenBank/DDBJ databases">
        <title>Chromosome-Level Trichoderma cornu-damae using Hi-C Data.</title>
        <authorList>
            <person name="Kim C.S."/>
        </authorList>
    </citation>
    <scope>NUCLEOTIDE SEQUENCE</scope>
    <source>
        <strain evidence="1">KA19-0412C</strain>
    </source>
</reference>
<comment type="caution">
    <text evidence="1">The sequence shown here is derived from an EMBL/GenBank/DDBJ whole genome shotgun (WGS) entry which is preliminary data.</text>
</comment>
<keyword evidence="2" id="KW-1185">Reference proteome</keyword>
<proteinExistence type="predicted"/>
<evidence type="ECO:0000313" key="1">
    <source>
        <dbReference type="EMBL" id="KAH6606460.1"/>
    </source>
</evidence>
<organism evidence="1 2">
    <name type="scientific">Trichoderma cornu-damae</name>
    <dbReference type="NCBI Taxonomy" id="654480"/>
    <lineage>
        <taxon>Eukaryota</taxon>
        <taxon>Fungi</taxon>
        <taxon>Dikarya</taxon>
        <taxon>Ascomycota</taxon>
        <taxon>Pezizomycotina</taxon>
        <taxon>Sordariomycetes</taxon>
        <taxon>Hypocreomycetidae</taxon>
        <taxon>Hypocreales</taxon>
        <taxon>Hypocreaceae</taxon>
        <taxon>Trichoderma</taxon>
    </lineage>
</organism>
<evidence type="ECO:0000313" key="2">
    <source>
        <dbReference type="Proteomes" id="UP000827724"/>
    </source>
</evidence>
<accession>A0A9P8QJB6</accession>
<protein>
    <submittedName>
        <fullName evidence="1">Uncharacterized protein</fullName>
    </submittedName>
</protein>